<evidence type="ECO:0000313" key="3">
    <source>
        <dbReference type="Proteomes" id="UP000694005"/>
    </source>
</evidence>
<dbReference type="InterPro" id="IPR026960">
    <property type="entry name" value="RVT-Znf"/>
</dbReference>
<dbReference type="Proteomes" id="UP000694005">
    <property type="component" value="Chromosome A06"/>
</dbReference>
<reference evidence="2 3" key="1">
    <citation type="submission" date="2021-07" db="EMBL/GenBank/DDBJ databases">
        <authorList>
            <consortium name="Genoscope - CEA"/>
            <person name="William W."/>
        </authorList>
    </citation>
    <scope>NUCLEOTIDE SEQUENCE [LARGE SCALE GENOMIC DNA]</scope>
</reference>
<name>A0A8D9D282_BRACM</name>
<accession>A0A8D9D282</accession>
<proteinExistence type="predicted"/>
<feature type="non-terminal residue" evidence="2">
    <location>
        <position position="1"/>
    </location>
</feature>
<evidence type="ECO:0000259" key="1">
    <source>
        <dbReference type="Pfam" id="PF13966"/>
    </source>
</evidence>
<gene>
    <name evidence="2" type="ORF">BRAPAZ1V2_A06P00710.2</name>
</gene>
<organism evidence="2 3">
    <name type="scientific">Brassica campestris</name>
    <name type="common">Field mustard</name>
    <dbReference type="NCBI Taxonomy" id="3711"/>
    <lineage>
        <taxon>Eukaryota</taxon>
        <taxon>Viridiplantae</taxon>
        <taxon>Streptophyta</taxon>
        <taxon>Embryophyta</taxon>
        <taxon>Tracheophyta</taxon>
        <taxon>Spermatophyta</taxon>
        <taxon>Magnoliopsida</taxon>
        <taxon>eudicotyledons</taxon>
        <taxon>Gunneridae</taxon>
        <taxon>Pentapetalae</taxon>
        <taxon>rosids</taxon>
        <taxon>malvids</taxon>
        <taxon>Brassicales</taxon>
        <taxon>Brassicaceae</taxon>
        <taxon>Brassiceae</taxon>
        <taxon>Brassica</taxon>
    </lineage>
</organism>
<dbReference type="Pfam" id="PF13966">
    <property type="entry name" value="zf-RVT"/>
    <property type="match status" value="1"/>
</dbReference>
<dbReference type="EMBL" id="LS974622">
    <property type="protein sequence ID" value="CAG7867831.1"/>
    <property type="molecule type" value="Genomic_DNA"/>
</dbReference>
<protein>
    <recommendedName>
        <fullName evidence="1">Reverse transcriptase zinc-binding domain-containing protein</fullName>
    </recommendedName>
</protein>
<evidence type="ECO:0000313" key="2">
    <source>
        <dbReference type="EMBL" id="CAG7867831.1"/>
    </source>
</evidence>
<feature type="domain" description="Reverse transcriptase zinc-binding" evidence="1">
    <location>
        <begin position="2"/>
        <end position="45"/>
    </location>
</feature>
<dbReference type="AlphaFoldDB" id="A0A8D9D282"/>
<sequence>LDRLPTRTRIASWTPNTVTTCLLCDACEENRDHLFLKCRFSEQIWKMATVRLGYQPCLFHTWTSLIEWLRIKDSICPETLRKLTAQAVIYHIWLERNNRLNNAVNSTPQRIFKEIDRQVRNIILAREGRKKFVSLMCIWLKHS</sequence>